<proteinExistence type="predicted"/>
<name>A0A6S6U915_9BACT</name>
<feature type="chain" id="PRO_5028365663" description="Endonuclease/exonuclease/phosphatase domain-containing protein" evidence="1">
    <location>
        <begin position="22"/>
        <end position="359"/>
    </location>
</feature>
<evidence type="ECO:0000259" key="2">
    <source>
        <dbReference type="Pfam" id="PF19580"/>
    </source>
</evidence>
<feature type="domain" description="Endonuclease/exonuclease/phosphatase" evidence="2">
    <location>
        <begin position="36"/>
        <end position="353"/>
    </location>
</feature>
<dbReference type="AlphaFoldDB" id="A0A6S6U915"/>
<dbReference type="InterPro" id="IPR005135">
    <property type="entry name" value="Endo/exonuclease/phosphatase"/>
</dbReference>
<gene>
    <name evidence="3" type="ORF">HELGO_WM20370</name>
</gene>
<sequence>MKRQTLLSLLSLLLLSSFSFAQNDNVAQKEAHKVVCIGFYNFENLFDTLDTPGKRDQDFTPTGKLLYNSKVYQEKLGNLSHVISELGTDLTPDGAALLGVAEIENRKVLEDFSIQPKIKHRNYQIAHYESLDKRGIDVALLYNPKYFEVIKTGKITPKLFYDKKPGAAERDTVFTRDMLWVKGRLDGEVVHVIVCHWPSRRGGSYLREGAAKYCKDFIAGIQDDNPRAKVIIMGDLNDDPVSPSVKEVINAKDKKGQVKKGGFYNPWGKLYKAGIGTLAYRDSWNLFDQILLSQSLLNNDREGYYFYKNSIFNKSYLMSKGGRFKGYPFRTYSFGKYVGGYSDHLPVCVYLVKKVQAKP</sequence>
<dbReference type="Gene3D" id="3.60.10.10">
    <property type="entry name" value="Endonuclease/exonuclease/phosphatase"/>
    <property type="match status" value="1"/>
</dbReference>
<dbReference type="PANTHER" id="PTHR42834:SF1">
    <property type="entry name" value="ENDONUCLEASE_EXONUCLEASE_PHOSPHATASE FAMILY PROTEIN (AFU_ORTHOLOGUE AFUA_3G09210)"/>
    <property type="match status" value="1"/>
</dbReference>
<keyword evidence="1" id="KW-0732">Signal</keyword>
<reference evidence="3" key="1">
    <citation type="submission" date="2020-01" db="EMBL/GenBank/DDBJ databases">
        <authorList>
            <person name="Meier V. D."/>
            <person name="Meier V D."/>
        </authorList>
    </citation>
    <scope>NUCLEOTIDE SEQUENCE</scope>
    <source>
        <strain evidence="3">HLG_WM_MAG_10</strain>
    </source>
</reference>
<dbReference type="EMBL" id="CACVAQ010000369">
    <property type="protein sequence ID" value="CAA6825770.1"/>
    <property type="molecule type" value="Genomic_DNA"/>
</dbReference>
<dbReference type="PANTHER" id="PTHR42834">
    <property type="entry name" value="ENDONUCLEASE/EXONUCLEASE/PHOSPHATASE FAMILY PROTEIN (AFU_ORTHOLOGUE AFUA_3G09210)"/>
    <property type="match status" value="1"/>
</dbReference>
<dbReference type="SUPFAM" id="SSF56219">
    <property type="entry name" value="DNase I-like"/>
    <property type="match status" value="1"/>
</dbReference>
<feature type="signal peptide" evidence="1">
    <location>
        <begin position="1"/>
        <end position="21"/>
    </location>
</feature>
<accession>A0A6S6U915</accession>
<dbReference type="Pfam" id="PF19580">
    <property type="entry name" value="Exo_endo_phos_3"/>
    <property type="match status" value="1"/>
</dbReference>
<dbReference type="GO" id="GO:0003824">
    <property type="term" value="F:catalytic activity"/>
    <property type="evidence" value="ECO:0007669"/>
    <property type="project" value="InterPro"/>
</dbReference>
<organism evidence="3">
    <name type="scientific">uncultured Aureispira sp</name>
    <dbReference type="NCBI Taxonomy" id="1331704"/>
    <lineage>
        <taxon>Bacteria</taxon>
        <taxon>Pseudomonadati</taxon>
        <taxon>Bacteroidota</taxon>
        <taxon>Saprospiria</taxon>
        <taxon>Saprospirales</taxon>
        <taxon>Saprospiraceae</taxon>
        <taxon>Aureispira</taxon>
        <taxon>environmental samples</taxon>
    </lineage>
</organism>
<protein>
    <recommendedName>
        <fullName evidence="2">Endonuclease/exonuclease/phosphatase domain-containing protein</fullName>
    </recommendedName>
</protein>
<evidence type="ECO:0000256" key="1">
    <source>
        <dbReference type="SAM" id="SignalP"/>
    </source>
</evidence>
<dbReference type="InterPro" id="IPR036691">
    <property type="entry name" value="Endo/exonu/phosph_ase_sf"/>
</dbReference>
<evidence type="ECO:0000313" key="3">
    <source>
        <dbReference type="EMBL" id="CAA6825770.1"/>
    </source>
</evidence>